<gene>
    <name evidence="3" type="ORF">PLOB_00001736</name>
</gene>
<feature type="compositionally biased region" description="Basic and acidic residues" evidence="1">
    <location>
        <begin position="29"/>
        <end position="45"/>
    </location>
</feature>
<dbReference type="EMBL" id="CALNXK010000104">
    <property type="protein sequence ID" value="CAH3156267.1"/>
    <property type="molecule type" value="Genomic_DNA"/>
</dbReference>
<comment type="caution">
    <text evidence="3">The sequence shown here is derived from an EMBL/GenBank/DDBJ whole genome shotgun (WGS) entry which is preliminary data.</text>
</comment>
<evidence type="ECO:0000256" key="1">
    <source>
        <dbReference type="SAM" id="MobiDB-lite"/>
    </source>
</evidence>
<organism evidence="3 4">
    <name type="scientific">Porites lobata</name>
    <dbReference type="NCBI Taxonomy" id="104759"/>
    <lineage>
        <taxon>Eukaryota</taxon>
        <taxon>Metazoa</taxon>
        <taxon>Cnidaria</taxon>
        <taxon>Anthozoa</taxon>
        <taxon>Hexacorallia</taxon>
        <taxon>Scleractinia</taxon>
        <taxon>Fungiina</taxon>
        <taxon>Poritidae</taxon>
        <taxon>Porites</taxon>
    </lineage>
</organism>
<feature type="signal peptide" evidence="2">
    <location>
        <begin position="1"/>
        <end position="23"/>
    </location>
</feature>
<evidence type="ECO:0000313" key="4">
    <source>
        <dbReference type="Proteomes" id="UP001159405"/>
    </source>
</evidence>
<feature type="non-terminal residue" evidence="3">
    <location>
        <position position="1"/>
    </location>
</feature>
<feature type="chain" id="PRO_5046341775" evidence="2">
    <location>
        <begin position="24"/>
        <end position="89"/>
    </location>
</feature>
<keyword evidence="2" id="KW-0732">Signal</keyword>
<dbReference type="Proteomes" id="UP001159405">
    <property type="component" value="Unassembled WGS sequence"/>
</dbReference>
<evidence type="ECO:0000256" key="2">
    <source>
        <dbReference type="SAM" id="SignalP"/>
    </source>
</evidence>
<feature type="region of interest" description="Disordered" evidence="1">
    <location>
        <begin position="29"/>
        <end position="48"/>
    </location>
</feature>
<reference evidence="3 4" key="1">
    <citation type="submission" date="2022-05" db="EMBL/GenBank/DDBJ databases">
        <authorList>
            <consortium name="Genoscope - CEA"/>
            <person name="William W."/>
        </authorList>
    </citation>
    <scope>NUCLEOTIDE SEQUENCE [LARGE SCALE GENOMIC DNA]</scope>
</reference>
<evidence type="ECO:0000313" key="3">
    <source>
        <dbReference type="EMBL" id="CAH3156267.1"/>
    </source>
</evidence>
<protein>
    <submittedName>
        <fullName evidence="3">Uncharacterized protein</fullName>
    </submittedName>
</protein>
<accession>A0ABN8Q325</accession>
<keyword evidence="4" id="KW-1185">Reference proteome</keyword>
<name>A0ABN8Q325_9CNID</name>
<proteinExistence type="predicted"/>
<sequence length="89" mass="10447">WIVFSYRQLFFFYFLIMLDTTMQRTMPVDHEGSARTSEENDIKESEDPEEVYIDAEEREKMELDDELLLRAATQGKANYGSSLSYFSAV</sequence>